<dbReference type="AlphaFoldDB" id="A0A0C9XCS9"/>
<organism evidence="2 3">
    <name type="scientific">Laccaria amethystina LaAM-08-1</name>
    <dbReference type="NCBI Taxonomy" id="1095629"/>
    <lineage>
        <taxon>Eukaryota</taxon>
        <taxon>Fungi</taxon>
        <taxon>Dikarya</taxon>
        <taxon>Basidiomycota</taxon>
        <taxon>Agaricomycotina</taxon>
        <taxon>Agaricomycetes</taxon>
        <taxon>Agaricomycetidae</taxon>
        <taxon>Agaricales</taxon>
        <taxon>Agaricineae</taxon>
        <taxon>Hydnangiaceae</taxon>
        <taxon>Laccaria</taxon>
    </lineage>
</organism>
<keyword evidence="1" id="KW-1133">Transmembrane helix</keyword>
<accession>A0A0C9XCS9</accession>
<dbReference type="Proteomes" id="UP000054477">
    <property type="component" value="Unassembled WGS sequence"/>
</dbReference>
<proteinExistence type="predicted"/>
<sequence>MPPHTIAYFQPAIHSRLKSALPLVLTLHVKLSRVFVYAFLLFLSTLIPVACGLGG</sequence>
<name>A0A0C9XCS9_9AGAR</name>
<feature type="transmembrane region" description="Helical" evidence="1">
    <location>
        <begin position="34"/>
        <end position="53"/>
    </location>
</feature>
<keyword evidence="1" id="KW-0812">Transmembrane</keyword>
<keyword evidence="3" id="KW-1185">Reference proteome</keyword>
<evidence type="ECO:0000256" key="1">
    <source>
        <dbReference type="SAM" id="Phobius"/>
    </source>
</evidence>
<evidence type="ECO:0000313" key="2">
    <source>
        <dbReference type="EMBL" id="KIJ93997.1"/>
    </source>
</evidence>
<dbReference type="EMBL" id="KN838814">
    <property type="protein sequence ID" value="KIJ93997.1"/>
    <property type="molecule type" value="Genomic_DNA"/>
</dbReference>
<evidence type="ECO:0000313" key="3">
    <source>
        <dbReference type="Proteomes" id="UP000054477"/>
    </source>
</evidence>
<reference evidence="2 3" key="1">
    <citation type="submission" date="2014-04" db="EMBL/GenBank/DDBJ databases">
        <authorList>
            <consortium name="DOE Joint Genome Institute"/>
            <person name="Kuo A."/>
            <person name="Kohler A."/>
            <person name="Nagy L.G."/>
            <person name="Floudas D."/>
            <person name="Copeland A."/>
            <person name="Barry K.W."/>
            <person name="Cichocki N."/>
            <person name="Veneault-Fourrey C."/>
            <person name="LaButti K."/>
            <person name="Lindquist E.A."/>
            <person name="Lipzen A."/>
            <person name="Lundell T."/>
            <person name="Morin E."/>
            <person name="Murat C."/>
            <person name="Sun H."/>
            <person name="Tunlid A."/>
            <person name="Henrissat B."/>
            <person name="Grigoriev I.V."/>
            <person name="Hibbett D.S."/>
            <person name="Martin F."/>
            <person name="Nordberg H.P."/>
            <person name="Cantor M.N."/>
            <person name="Hua S.X."/>
        </authorList>
    </citation>
    <scope>NUCLEOTIDE SEQUENCE [LARGE SCALE GENOMIC DNA]</scope>
    <source>
        <strain evidence="2 3">LaAM-08-1</strain>
    </source>
</reference>
<dbReference type="HOGENOM" id="CLU_3032702_0_0_1"/>
<protein>
    <submittedName>
        <fullName evidence="2">Uncharacterized protein</fullName>
    </submittedName>
</protein>
<reference evidence="3" key="2">
    <citation type="submission" date="2015-01" db="EMBL/GenBank/DDBJ databases">
        <title>Evolutionary Origins and Diversification of the Mycorrhizal Mutualists.</title>
        <authorList>
            <consortium name="DOE Joint Genome Institute"/>
            <consortium name="Mycorrhizal Genomics Consortium"/>
            <person name="Kohler A."/>
            <person name="Kuo A."/>
            <person name="Nagy L.G."/>
            <person name="Floudas D."/>
            <person name="Copeland A."/>
            <person name="Barry K.W."/>
            <person name="Cichocki N."/>
            <person name="Veneault-Fourrey C."/>
            <person name="LaButti K."/>
            <person name="Lindquist E.A."/>
            <person name="Lipzen A."/>
            <person name="Lundell T."/>
            <person name="Morin E."/>
            <person name="Murat C."/>
            <person name="Riley R."/>
            <person name="Ohm R."/>
            <person name="Sun H."/>
            <person name="Tunlid A."/>
            <person name="Henrissat B."/>
            <person name="Grigoriev I.V."/>
            <person name="Hibbett D.S."/>
            <person name="Martin F."/>
        </authorList>
    </citation>
    <scope>NUCLEOTIDE SEQUENCE [LARGE SCALE GENOMIC DNA]</scope>
    <source>
        <strain evidence="3">LaAM-08-1</strain>
    </source>
</reference>
<gene>
    <name evidence="2" type="ORF">K443DRAFT_684119</name>
</gene>
<keyword evidence="1" id="KW-0472">Membrane</keyword>